<keyword evidence="2 7" id="KW-0813">Transport</keyword>
<feature type="transmembrane region" description="Helical" evidence="7">
    <location>
        <begin position="471"/>
        <end position="490"/>
    </location>
</feature>
<dbReference type="AlphaFoldDB" id="A0A0L0FQ54"/>
<evidence type="ECO:0000256" key="6">
    <source>
        <dbReference type="ARBA" id="ARBA00023136"/>
    </source>
</evidence>
<comment type="similarity">
    <text evidence="7">Belongs to the dicarboxylate/amino acid:cation symporter (DAACS) (TC 2.A.23) family.</text>
</comment>
<evidence type="ECO:0000256" key="1">
    <source>
        <dbReference type="ARBA" id="ARBA00004651"/>
    </source>
</evidence>
<keyword evidence="7" id="KW-0769">Symport</keyword>
<feature type="transmembrane region" description="Helical" evidence="7">
    <location>
        <begin position="107"/>
        <end position="127"/>
    </location>
</feature>
<dbReference type="PANTHER" id="PTHR42865">
    <property type="entry name" value="PROTON/GLUTAMATE-ASPARTATE SYMPORTER"/>
    <property type="match status" value="1"/>
</dbReference>
<dbReference type="GO" id="GO:0005886">
    <property type="term" value="C:plasma membrane"/>
    <property type="evidence" value="ECO:0007669"/>
    <property type="project" value="UniProtKB-SubCell"/>
</dbReference>
<sequence>MSSIDNDVSDSSNDLQNASFGNKLWTSLRNSSMILWTLVGAFIGIGVGLLLSHFQPSAYITLWLGMPGTLFIRALTLMVVPLVFCSILLGVAGVVDVGGSVGRLSAWTVALYSLTTVVAVIEGLIFVQSFRFAWAVGPEDVSGVTVNPITVEWDLNARVSAIDNNMADDFYYSLATASSVLLLLPGQQVLTNITTLVYNAPQTVSFMMPDLLPTGSVTNFSVYDAAGALAFAVPDGALTIIPSASDTTSSDSPASTGESVSNSFEDLLYMLVPRNALGTFVGLPNNSASLLGLITFALVFAVGLAILKRRNMWKSDVVLDVTRQILDVILLLTNVILKLTPVAVCSLIISAVGSQSLQSLADTMASLGILFATVILAFLFHAFVFMGSLLWGFTRRNIFTHYAGVAPALSLAFASASSASTLPTTMAMAEKIGMSEHISKFVLSLGATINMDGNAVFMPAIVIWLADSAGIPITVVDQIIICIVAALASMGSSPAPGLTPAVILVWGSVFPEYPVPDAIVYVLALDWLLDRCITTVNVAGDTVIARVVDTLNDKQLKLPNESNIELPIDSDNDENVAEDLAEFQSTPSIKK</sequence>
<dbReference type="eggNOG" id="KOG3787">
    <property type="taxonomic scope" value="Eukaryota"/>
</dbReference>
<dbReference type="Proteomes" id="UP000054560">
    <property type="component" value="Unassembled WGS sequence"/>
</dbReference>
<dbReference type="SUPFAM" id="SSF118215">
    <property type="entry name" value="Proton glutamate symport protein"/>
    <property type="match status" value="2"/>
</dbReference>
<comment type="subcellular location">
    <subcellularLocation>
        <location evidence="1">Cell membrane</location>
        <topology evidence="1">Multi-pass membrane protein</topology>
    </subcellularLocation>
    <subcellularLocation>
        <location evidence="7">Membrane</location>
        <topology evidence="7">Multi-pass membrane protein</topology>
    </subcellularLocation>
</comment>
<evidence type="ECO:0000256" key="7">
    <source>
        <dbReference type="RuleBase" id="RU361216"/>
    </source>
</evidence>
<evidence type="ECO:0000256" key="3">
    <source>
        <dbReference type="ARBA" id="ARBA00022475"/>
    </source>
</evidence>
<organism evidence="8 9">
    <name type="scientific">Sphaeroforma arctica JP610</name>
    <dbReference type="NCBI Taxonomy" id="667725"/>
    <lineage>
        <taxon>Eukaryota</taxon>
        <taxon>Ichthyosporea</taxon>
        <taxon>Ichthyophonida</taxon>
        <taxon>Sphaeroforma</taxon>
    </lineage>
</organism>
<keyword evidence="6 7" id="KW-0472">Membrane</keyword>
<dbReference type="PANTHER" id="PTHR42865:SF7">
    <property type="entry name" value="PROTON_GLUTAMATE-ASPARTATE SYMPORTER"/>
    <property type="match status" value="1"/>
</dbReference>
<keyword evidence="5 7" id="KW-1133">Transmembrane helix</keyword>
<dbReference type="GeneID" id="25909160"/>
<feature type="transmembrane region" description="Helical" evidence="7">
    <location>
        <begin position="33"/>
        <end position="51"/>
    </location>
</feature>
<dbReference type="EMBL" id="KQ242394">
    <property type="protein sequence ID" value="KNC78935.1"/>
    <property type="molecule type" value="Genomic_DNA"/>
</dbReference>
<proteinExistence type="inferred from homology"/>
<name>A0A0L0FQ54_9EUKA</name>
<reference evidence="8 9" key="1">
    <citation type="submission" date="2011-02" db="EMBL/GenBank/DDBJ databases">
        <title>The Genome Sequence of Sphaeroforma arctica JP610.</title>
        <authorList>
            <consortium name="The Broad Institute Genome Sequencing Platform"/>
            <person name="Russ C."/>
            <person name="Cuomo C."/>
            <person name="Young S.K."/>
            <person name="Zeng Q."/>
            <person name="Gargeya S."/>
            <person name="Alvarado L."/>
            <person name="Berlin A."/>
            <person name="Chapman S.B."/>
            <person name="Chen Z."/>
            <person name="Freedman E."/>
            <person name="Gellesch M."/>
            <person name="Goldberg J."/>
            <person name="Griggs A."/>
            <person name="Gujja S."/>
            <person name="Heilman E."/>
            <person name="Heiman D."/>
            <person name="Howarth C."/>
            <person name="Mehta T."/>
            <person name="Neiman D."/>
            <person name="Pearson M."/>
            <person name="Roberts A."/>
            <person name="Saif S."/>
            <person name="Shea T."/>
            <person name="Shenoy N."/>
            <person name="Sisk P."/>
            <person name="Stolte C."/>
            <person name="Sykes S."/>
            <person name="White J."/>
            <person name="Yandava C."/>
            <person name="Burger G."/>
            <person name="Gray M.W."/>
            <person name="Holland P.W.H."/>
            <person name="King N."/>
            <person name="Lang F.B.F."/>
            <person name="Roger A.J."/>
            <person name="Ruiz-Trillo I."/>
            <person name="Haas B."/>
            <person name="Nusbaum C."/>
            <person name="Birren B."/>
        </authorList>
    </citation>
    <scope>NUCLEOTIDE SEQUENCE [LARGE SCALE GENOMIC DNA]</scope>
    <source>
        <strain evidence="8 9">JP610</strain>
    </source>
</reference>
<dbReference type="PRINTS" id="PR00173">
    <property type="entry name" value="EDTRNSPORT"/>
</dbReference>
<dbReference type="Gene3D" id="1.10.3860.10">
    <property type="entry name" value="Sodium:dicarboxylate symporter"/>
    <property type="match status" value="2"/>
</dbReference>
<evidence type="ECO:0000313" key="9">
    <source>
        <dbReference type="Proteomes" id="UP000054560"/>
    </source>
</evidence>
<accession>A0A0L0FQ54</accession>
<evidence type="ECO:0000256" key="2">
    <source>
        <dbReference type="ARBA" id="ARBA00022448"/>
    </source>
</evidence>
<evidence type="ECO:0000256" key="5">
    <source>
        <dbReference type="ARBA" id="ARBA00022989"/>
    </source>
</evidence>
<dbReference type="InterPro" id="IPR036458">
    <property type="entry name" value="Na:dicarbo_symporter_sf"/>
</dbReference>
<evidence type="ECO:0000313" key="8">
    <source>
        <dbReference type="EMBL" id="KNC78935.1"/>
    </source>
</evidence>
<dbReference type="RefSeq" id="XP_014152837.1">
    <property type="nucleotide sequence ID" value="XM_014297362.1"/>
</dbReference>
<dbReference type="Pfam" id="PF00375">
    <property type="entry name" value="SDF"/>
    <property type="match status" value="2"/>
</dbReference>
<dbReference type="InterPro" id="IPR001991">
    <property type="entry name" value="Na-dicarboxylate_symporter"/>
</dbReference>
<dbReference type="GO" id="GO:0015293">
    <property type="term" value="F:symporter activity"/>
    <property type="evidence" value="ECO:0007669"/>
    <property type="project" value="UniProtKB-UniRule"/>
</dbReference>
<feature type="transmembrane region" description="Helical" evidence="7">
    <location>
        <begin position="369"/>
        <end position="393"/>
    </location>
</feature>
<keyword evidence="3" id="KW-1003">Cell membrane</keyword>
<feature type="transmembrane region" description="Helical" evidence="7">
    <location>
        <begin position="288"/>
        <end position="307"/>
    </location>
</feature>
<keyword evidence="4 7" id="KW-0812">Transmembrane</keyword>
<feature type="transmembrane region" description="Helical" evidence="7">
    <location>
        <begin position="71"/>
        <end position="95"/>
    </location>
</feature>
<gene>
    <name evidence="8" type="ORF">SARC_08656</name>
</gene>
<keyword evidence="9" id="KW-1185">Reference proteome</keyword>
<dbReference type="OrthoDB" id="5877963at2759"/>
<protein>
    <recommendedName>
        <fullName evidence="7">Amino acid transporter</fullName>
    </recommendedName>
</protein>
<evidence type="ECO:0000256" key="4">
    <source>
        <dbReference type="ARBA" id="ARBA00022692"/>
    </source>
</evidence>
<feature type="transmembrane region" description="Helical" evidence="7">
    <location>
        <begin position="441"/>
        <end position="465"/>
    </location>
</feature>
<dbReference type="STRING" id="667725.A0A0L0FQ54"/>
<feature type="transmembrane region" description="Helical" evidence="7">
    <location>
        <begin position="328"/>
        <end position="349"/>
    </location>
</feature>